<protein>
    <submittedName>
        <fullName evidence="3">Response regulator</fullName>
    </submittedName>
</protein>
<dbReference type="Proteomes" id="UP001529340">
    <property type="component" value="Unassembled WGS sequence"/>
</dbReference>
<evidence type="ECO:0000313" key="3">
    <source>
        <dbReference type="EMBL" id="MDM8156632.1"/>
    </source>
</evidence>
<dbReference type="Pfam" id="PF00072">
    <property type="entry name" value="Response_reg"/>
    <property type="match status" value="1"/>
</dbReference>
<dbReference type="InterPro" id="IPR001789">
    <property type="entry name" value="Sig_transdc_resp-reg_receiver"/>
</dbReference>
<keyword evidence="1" id="KW-0597">Phosphoprotein</keyword>
<accession>A0ABT7UAH7</accession>
<feature type="modified residue" description="4-aspartylphosphate" evidence="1">
    <location>
        <position position="55"/>
    </location>
</feature>
<reference evidence="4" key="1">
    <citation type="submission" date="2023-06" db="EMBL/GenBank/DDBJ databases">
        <title>Identification and characterization of horizontal gene transfer across gut microbiota members of farm animals based on homology search.</title>
        <authorList>
            <person name="Zeman M."/>
            <person name="Kubasova T."/>
            <person name="Jahodarova E."/>
            <person name="Nykrynova M."/>
            <person name="Rychlik I."/>
        </authorList>
    </citation>
    <scope>NUCLEOTIDE SEQUENCE [LARGE SCALE GENOMIC DNA]</scope>
    <source>
        <strain evidence="4">ET39</strain>
    </source>
</reference>
<evidence type="ECO:0000313" key="4">
    <source>
        <dbReference type="Proteomes" id="UP001529340"/>
    </source>
</evidence>
<dbReference type="InterPro" id="IPR011006">
    <property type="entry name" value="CheY-like_superfamily"/>
</dbReference>
<dbReference type="SUPFAM" id="SSF52172">
    <property type="entry name" value="CheY-like"/>
    <property type="match status" value="1"/>
</dbReference>
<sequence length="139" mass="15747">MLDVLLVESSKALVQVYKKMIPWEMYGFTIASVCDSEQQAISYFGEYSYALVICDLQLRQGDGLSLIRKLKKMDPSCLIAVISEQTVQLTGHSREEDHPDRGAKKERSVCMRMPALLYRGCAYRAIQSSAICRSDTDRK</sequence>
<name>A0ABT7UAH7_9FIRM</name>
<reference evidence="3 4" key="2">
    <citation type="submission" date="2023-06" db="EMBL/GenBank/DDBJ databases">
        <title>Identification and characterization of horizontal gene transfer across gut microbiota members of farm animals based on homology search.</title>
        <authorList>
            <person name="Schwarzerova J."/>
            <person name="Nykrynova M."/>
            <person name="Jureckova K."/>
            <person name="Cejkova D."/>
            <person name="Rychlik I."/>
        </authorList>
    </citation>
    <scope>NUCLEOTIDE SEQUENCE [LARGE SCALE GENOMIC DNA]</scope>
    <source>
        <strain evidence="3 4">ET39</strain>
    </source>
</reference>
<evidence type="ECO:0000256" key="1">
    <source>
        <dbReference type="PROSITE-ProRule" id="PRU00169"/>
    </source>
</evidence>
<reference evidence="3 4" key="3">
    <citation type="submission" date="2023-06" db="EMBL/GenBank/DDBJ databases">
        <authorList>
            <person name="Zeman M."/>
            <person name="Kubasova T."/>
            <person name="Jahodarova E."/>
            <person name="Nykrynova M."/>
            <person name="Rychlik I."/>
        </authorList>
    </citation>
    <scope>NUCLEOTIDE SEQUENCE [LARGE SCALE GENOMIC DNA]</scope>
    <source>
        <strain evidence="3 4">ET39</strain>
    </source>
</reference>
<evidence type="ECO:0000259" key="2">
    <source>
        <dbReference type="PROSITE" id="PS50110"/>
    </source>
</evidence>
<keyword evidence="4" id="KW-1185">Reference proteome</keyword>
<proteinExistence type="predicted"/>
<dbReference type="Gene3D" id="3.40.50.2300">
    <property type="match status" value="1"/>
</dbReference>
<feature type="domain" description="Response regulatory" evidence="2">
    <location>
        <begin position="3"/>
        <end position="139"/>
    </location>
</feature>
<dbReference type="PROSITE" id="PS50110">
    <property type="entry name" value="RESPONSE_REGULATORY"/>
    <property type="match status" value="1"/>
</dbReference>
<gene>
    <name evidence="3" type="ORF">QUV96_03140</name>
</gene>
<dbReference type="EMBL" id="JAUDCG010000009">
    <property type="protein sequence ID" value="MDM8156632.1"/>
    <property type="molecule type" value="Genomic_DNA"/>
</dbReference>
<comment type="caution">
    <text evidence="3">The sequence shown here is derived from an EMBL/GenBank/DDBJ whole genome shotgun (WGS) entry which is preliminary data.</text>
</comment>
<organism evidence="3 4">
    <name type="scientific">Amedibacillus dolichus</name>
    <dbReference type="NCBI Taxonomy" id="31971"/>
    <lineage>
        <taxon>Bacteria</taxon>
        <taxon>Bacillati</taxon>
        <taxon>Bacillota</taxon>
        <taxon>Erysipelotrichia</taxon>
        <taxon>Erysipelotrichales</taxon>
        <taxon>Erysipelotrichaceae</taxon>
        <taxon>Amedibacillus</taxon>
    </lineage>
</organism>
<dbReference type="CDD" id="cd00156">
    <property type="entry name" value="REC"/>
    <property type="match status" value="1"/>
</dbReference>